<dbReference type="AlphaFoldDB" id="A0A0E9N2Q1"/>
<evidence type="ECO:0000313" key="2">
    <source>
        <dbReference type="EMBL" id="GAO43610.1"/>
    </source>
</evidence>
<feature type="region of interest" description="Disordered" evidence="1">
    <location>
        <begin position="1"/>
        <end position="25"/>
    </location>
</feature>
<accession>A0A0E9N2Q1</accession>
<organism evidence="2 3">
    <name type="scientific">Flavihumibacter petaseus NBRC 106054</name>
    <dbReference type="NCBI Taxonomy" id="1220578"/>
    <lineage>
        <taxon>Bacteria</taxon>
        <taxon>Pseudomonadati</taxon>
        <taxon>Bacteroidota</taxon>
        <taxon>Chitinophagia</taxon>
        <taxon>Chitinophagales</taxon>
        <taxon>Chitinophagaceae</taxon>
        <taxon>Flavihumibacter</taxon>
    </lineage>
</organism>
<evidence type="ECO:0000313" key="3">
    <source>
        <dbReference type="Proteomes" id="UP000033121"/>
    </source>
</evidence>
<proteinExistence type="predicted"/>
<keyword evidence="3" id="KW-1185">Reference proteome</keyword>
<dbReference type="EMBL" id="BBWV01000002">
    <property type="protein sequence ID" value="GAO43610.1"/>
    <property type="molecule type" value="Genomic_DNA"/>
</dbReference>
<gene>
    <name evidence="2" type="ORF">FPE01S_02_07160</name>
</gene>
<protein>
    <submittedName>
        <fullName evidence="2">Uncharacterized protein</fullName>
    </submittedName>
</protein>
<evidence type="ECO:0000256" key="1">
    <source>
        <dbReference type="SAM" id="MobiDB-lite"/>
    </source>
</evidence>
<reference evidence="2 3" key="1">
    <citation type="submission" date="2015-04" db="EMBL/GenBank/DDBJ databases">
        <title>Whole genome shotgun sequence of Flavihumibacter petaseus NBRC 106054.</title>
        <authorList>
            <person name="Miyazawa S."/>
            <person name="Hosoyama A."/>
            <person name="Hashimoto M."/>
            <person name="Noguchi M."/>
            <person name="Tsuchikane K."/>
            <person name="Ohji S."/>
            <person name="Yamazoe A."/>
            <person name="Ichikawa N."/>
            <person name="Kimura A."/>
            <person name="Fujita N."/>
        </authorList>
    </citation>
    <scope>NUCLEOTIDE SEQUENCE [LARGE SCALE GENOMIC DNA]</scope>
    <source>
        <strain evidence="2 3">NBRC 106054</strain>
    </source>
</reference>
<dbReference type="Proteomes" id="UP000033121">
    <property type="component" value="Unassembled WGS sequence"/>
</dbReference>
<sequence length="97" mass="10992">MNAQVNRTPAQAVLPSNQPLKTQQERQAIMAKIKQDAQVRRQKMQRLETDRTAFTHRQLPVNATEPVVNTAQPVPVKQAETQPVRVIHQAPVPVKNR</sequence>
<name>A0A0E9N2Q1_9BACT</name>
<comment type="caution">
    <text evidence="2">The sequence shown here is derived from an EMBL/GenBank/DDBJ whole genome shotgun (WGS) entry which is preliminary data.</text>
</comment>